<evidence type="ECO:0000313" key="2">
    <source>
        <dbReference type="Proteomes" id="UP000325315"/>
    </source>
</evidence>
<proteinExistence type="predicted"/>
<dbReference type="OrthoDB" id="1738613at2759"/>
<accession>A0A5B6VWJ1</accession>
<reference evidence="2" key="1">
    <citation type="journal article" date="2019" name="Plant Biotechnol. J.">
        <title>Genome sequencing of the Australian wild diploid species Gossypium australe highlights disease resistance and delayed gland morphogenesis.</title>
        <authorList>
            <person name="Cai Y."/>
            <person name="Cai X."/>
            <person name="Wang Q."/>
            <person name="Wang P."/>
            <person name="Zhang Y."/>
            <person name="Cai C."/>
            <person name="Xu Y."/>
            <person name="Wang K."/>
            <person name="Zhou Z."/>
            <person name="Wang C."/>
            <person name="Geng S."/>
            <person name="Li B."/>
            <person name="Dong Q."/>
            <person name="Hou Y."/>
            <person name="Wang H."/>
            <person name="Ai P."/>
            <person name="Liu Z."/>
            <person name="Yi F."/>
            <person name="Sun M."/>
            <person name="An G."/>
            <person name="Cheng J."/>
            <person name="Zhang Y."/>
            <person name="Shi Q."/>
            <person name="Xie Y."/>
            <person name="Shi X."/>
            <person name="Chang Y."/>
            <person name="Huang F."/>
            <person name="Chen Y."/>
            <person name="Hong S."/>
            <person name="Mi L."/>
            <person name="Sun Q."/>
            <person name="Zhang L."/>
            <person name="Zhou B."/>
            <person name="Peng R."/>
            <person name="Zhang X."/>
            <person name="Liu F."/>
        </authorList>
    </citation>
    <scope>NUCLEOTIDE SEQUENCE [LARGE SCALE GENOMIC DNA]</scope>
    <source>
        <strain evidence="2">cv. PA1801</strain>
    </source>
</reference>
<dbReference type="InterPro" id="IPR043502">
    <property type="entry name" value="DNA/RNA_pol_sf"/>
</dbReference>
<comment type="caution">
    <text evidence="1">The sequence shown here is derived from an EMBL/GenBank/DDBJ whole genome shotgun (WGS) entry which is preliminary data.</text>
</comment>
<name>A0A5B6VWJ1_9ROSI</name>
<dbReference type="SUPFAM" id="SSF56672">
    <property type="entry name" value="DNA/RNA polymerases"/>
    <property type="match status" value="1"/>
</dbReference>
<protein>
    <submittedName>
        <fullName evidence="1">Retrovirus-related Pol polyprotein from transposon 17.6</fullName>
    </submittedName>
</protein>
<gene>
    <name evidence="1" type="ORF">EPI10_023955</name>
</gene>
<evidence type="ECO:0000313" key="1">
    <source>
        <dbReference type="EMBL" id="KAA3473590.1"/>
    </source>
</evidence>
<organism evidence="1 2">
    <name type="scientific">Gossypium australe</name>
    <dbReference type="NCBI Taxonomy" id="47621"/>
    <lineage>
        <taxon>Eukaryota</taxon>
        <taxon>Viridiplantae</taxon>
        <taxon>Streptophyta</taxon>
        <taxon>Embryophyta</taxon>
        <taxon>Tracheophyta</taxon>
        <taxon>Spermatophyta</taxon>
        <taxon>Magnoliopsida</taxon>
        <taxon>eudicotyledons</taxon>
        <taxon>Gunneridae</taxon>
        <taxon>Pentapetalae</taxon>
        <taxon>rosids</taxon>
        <taxon>malvids</taxon>
        <taxon>Malvales</taxon>
        <taxon>Malvaceae</taxon>
        <taxon>Malvoideae</taxon>
        <taxon>Gossypium</taxon>
    </lineage>
</organism>
<dbReference type="EMBL" id="SMMG02000005">
    <property type="protein sequence ID" value="KAA3473590.1"/>
    <property type="molecule type" value="Genomic_DNA"/>
</dbReference>
<dbReference type="Proteomes" id="UP000325315">
    <property type="component" value="Unassembled WGS sequence"/>
</dbReference>
<sequence>MDNLHIYMPIFRICHFWGMTPFMWTEYQQASFEKLKFQESRKDYVVYNDASHTGLGCLLMQDDKIMAYTLRQLKLRWKLWYLH</sequence>
<dbReference type="AlphaFoldDB" id="A0A5B6VWJ1"/>
<keyword evidence="2" id="KW-1185">Reference proteome</keyword>